<protein>
    <submittedName>
        <fullName evidence="2">Tetratricopeptide repeat protein</fullName>
    </submittedName>
</protein>
<keyword evidence="1" id="KW-0472">Membrane</keyword>
<dbReference type="Pfam" id="PF14559">
    <property type="entry name" value="TPR_19"/>
    <property type="match status" value="1"/>
</dbReference>
<dbReference type="Pfam" id="PF13428">
    <property type="entry name" value="TPR_14"/>
    <property type="match status" value="1"/>
</dbReference>
<dbReference type="EMBL" id="CP065592">
    <property type="protein sequence ID" value="QPQ55621.1"/>
    <property type="molecule type" value="Genomic_DNA"/>
</dbReference>
<dbReference type="Gene3D" id="1.25.40.10">
    <property type="entry name" value="Tetratricopeptide repeat domain"/>
    <property type="match status" value="1"/>
</dbReference>
<name>A0A7T2GKN0_9SPHN</name>
<dbReference type="SUPFAM" id="SSF48452">
    <property type="entry name" value="TPR-like"/>
    <property type="match status" value="1"/>
</dbReference>
<dbReference type="RefSeq" id="WP_200972293.1">
    <property type="nucleotide sequence ID" value="NZ_CP065592.1"/>
</dbReference>
<evidence type="ECO:0000256" key="1">
    <source>
        <dbReference type="SAM" id="Phobius"/>
    </source>
</evidence>
<accession>A0A7T2GKN0</accession>
<keyword evidence="1" id="KW-1133">Transmembrane helix</keyword>
<dbReference type="InterPro" id="IPR011990">
    <property type="entry name" value="TPR-like_helical_dom_sf"/>
</dbReference>
<dbReference type="Proteomes" id="UP000594873">
    <property type="component" value="Chromosome"/>
</dbReference>
<keyword evidence="1" id="KW-0812">Transmembrane</keyword>
<organism evidence="2 3">
    <name type="scientific">Allosphingosinicella flava</name>
    <dbReference type="NCBI Taxonomy" id="2771430"/>
    <lineage>
        <taxon>Bacteria</taxon>
        <taxon>Pseudomonadati</taxon>
        <taxon>Pseudomonadota</taxon>
        <taxon>Alphaproteobacteria</taxon>
        <taxon>Sphingomonadales</taxon>
        <taxon>Sphingomonadaceae</taxon>
        <taxon>Allosphingosinicella</taxon>
    </lineage>
</organism>
<dbReference type="KEGG" id="sflv:IC614_03195"/>
<evidence type="ECO:0000313" key="3">
    <source>
        <dbReference type="Proteomes" id="UP000594873"/>
    </source>
</evidence>
<proteinExistence type="predicted"/>
<gene>
    <name evidence="2" type="ORF">IC614_03195</name>
</gene>
<feature type="transmembrane region" description="Helical" evidence="1">
    <location>
        <begin position="26"/>
        <end position="45"/>
    </location>
</feature>
<sequence>MTSWLIFLLLALAVLAGLRWLGGMRGASLQFALSALLIAAAGYAWQGRPGLREARPAAAAERGIAQTPFSMARKELFGQFDASGAWLTLSDGYRARGDTKGAVDIVRSGLRKYPDNAVLWLGLADALVVHGDGRVTPAARAAFERAGRLAPQHPAPRLFYGMALARSGSFDEAERLWRALLADSPADAPWRRVVEDQLKLVDEAREMQRTTQP</sequence>
<keyword evidence="3" id="KW-1185">Reference proteome</keyword>
<dbReference type="AlphaFoldDB" id="A0A7T2GKN0"/>
<reference evidence="2 3" key="1">
    <citation type="submission" date="2020-11" db="EMBL/GenBank/DDBJ databases">
        <title>Genome seq and assembly of Sphingosinicella sp.</title>
        <authorList>
            <person name="Chhetri G."/>
        </authorList>
    </citation>
    <scope>NUCLEOTIDE SEQUENCE [LARGE SCALE GENOMIC DNA]</scope>
    <source>
        <strain evidence="2 3">UDD2</strain>
    </source>
</reference>
<evidence type="ECO:0000313" key="2">
    <source>
        <dbReference type="EMBL" id="QPQ55621.1"/>
    </source>
</evidence>